<evidence type="ECO:0000256" key="1">
    <source>
        <dbReference type="PROSITE-ProRule" id="PRU00047"/>
    </source>
</evidence>
<organism evidence="4 5">
    <name type="scientific">Erythroxylum novogranatense</name>
    <dbReference type="NCBI Taxonomy" id="1862640"/>
    <lineage>
        <taxon>Eukaryota</taxon>
        <taxon>Viridiplantae</taxon>
        <taxon>Streptophyta</taxon>
        <taxon>Embryophyta</taxon>
        <taxon>Tracheophyta</taxon>
        <taxon>Spermatophyta</taxon>
        <taxon>Magnoliopsida</taxon>
        <taxon>eudicotyledons</taxon>
        <taxon>Gunneridae</taxon>
        <taxon>Pentapetalae</taxon>
        <taxon>rosids</taxon>
        <taxon>fabids</taxon>
        <taxon>Malpighiales</taxon>
        <taxon>Erythroxylaceae</taxon>
        <taxon>Erythroxylum</taxon>
    </lineage>
</organism>
<comment type="caution">
    <text evidence="4">The sequence shown here is derived from an EMBL/GenBank/DDBJ whole genome shotgun (WGS) entry which is preliminary data.</text>
</comment>
<proteinExistence type="predicted"/>
<dbReference type="GO" id="GO:0008270">
    <property type="term" value="F:zinc ion binding"/>
    <property type="evidence" value="ECO:0007669"/>
    <property type="project" value="UniProtKB-KW"/>
</dbReference>
<evidence type="ECO:0000313" key="4">
    <source>
        <dbReference type="EMBL" id="KAJ8764563.1"/>
    </source>
</evidence>
<dbReference type="SUPFAM" id="SSF57756">
    <property type="entry name" value="Retrovirus zinc finger-like domains"/>
    <property type="match status" value="1"/>
</dbReference>
<keyword evidence="1" id="KW-0479">Metal-binding</keyword>
<keyword evidence="1" id="KW-0862">Zinc</keyword>
<sequence length="267" mass="30940">MSNLAKIEFAALDVAGHNYMSWMIDVEMHLESMDLLDTIKENNTTSKQDKAKAMIFIRRHLDEGLKIEYLTIKDLSHLWKNLQERYDHQKEEDMLEKTYSTFHAANVTLQQQYRVSGFKKYSDLISCLLVAEKNNELLMKNHQSRPTGATTFPEANIAIRNENERKNHHGPSRGRGRGHGRNYIRGRGRGRGRESYLYNSLQRNTSHHNNKHHINDVHGSSYRTSGDSCLRCGTKGHWAKVCRVPEHLCQLYKASLKGKEKEVNFTE</sequence>
<keyword evidence="1" id="KW-0863">Zinc-finger</keyword>
<dbReference type="InterPro" id="IPR001878">
    <property type="entry name" value="Znf_CCHC"/>
</dbReference>
<feature type="compositionally biased region" description="Basic residues" evidence="2">
    <location>
        <begin position="166"/>
        <end position="189"/>
    </location>
</feature>
<dbReference type="Proteomes" id="UP001159364">
    <property type="component" value="Linkage Group LG05"/>
</dbReference>
<feature type="region of interest" description="Disordered" evidence="2">
    <location>
        <begin position="162"/>
        <end position="189"/>
    </location>
</feature>
<evidence type="ECO:0000256" key="2">
    <source>
        <dbReference type="SAM" id="MobiDB-lite"/>
    </source>
</evidence>
<dbReference type="AlphaFoldDB" id="A0AAV8TD28"/>
<accession>A0AAV8TD28</accession>
<keyword evidence="5" id="KW-1185">Reference proteome</keyword>
<dbReference type="PROSITE" id="PS50158">
    <property type="entry name" value="ZF_CCHC"/>
    <property type="match status" value="1"/>
</dbReference>
<protein>
    <recommendedName>
        <fullName evidence="3">CCHC-type domain-containing protein</fullName>
    </recommendedName>
</protein>
<name>A0AAV8TD28_9ROSI</name>
<gene>
    <name evidence="4" type="ORF">K2173_006303</name>
</gene>
<dbReference type="PANTHER" id="PTHR33325:SF12">
    <property type="entry name" value="ZINC FINGER, CCHC-TYPE-RELATED"/>
    <property type="match status" value="1"/>
</dbReference>
<evidence type="ECO:0000259" key="3">
    <source>
        <dbReference type="PROSITE" id="PS50158"/>
    </source>
</evidence>
<dbReference type="InterPro" id="IPR036875">
    <property type="entry name" value="Znf_CCHC_sf"/>
</dbReference>
<evidence type="ECO:0000313" key="5">
    <source>
        <dbReference type="Proteomes" id="UP001159364"/>
    </source>
</evidence>
<dbReference type="GO" id="GO:0003676">
    <property type="term" value="F:nucleic acid binding"/>
    <property type="evidence" value="ECO:0007669"/>
    <property type="project" value="InterPro"/>
</dbReference>
<dbReference type="EMBL" id="JAIWQS010000005">
    <property type="protein sequence ID" value="KAJ8764563.1"/>
    <property type="molecule type" value="Genomic_DNA"/>
</dbReference>
<dbReference type="PANTHER" id="PTHR33325">
    <property type="entry name" value="ZINC FINGER, CCHC-TYPE-RELATED"/>
    <property type="match status" value="1"/>
</dbReference>
<reference evidence="4 5" key="1">
    <citation type="submission" date="2021-09" db="EMBL/GenBank/DDBJ databases">
        <title>Genomic insights and catalytic innovation underlie evolution of tropane alkaloids biosynthesis.</title>
        <authorList>
            <person name="Wang Y.-J."/>
            <person name="Tian T."/>
            <person name="Huang J.-P."/>
            <person name="Huang S.-X."/>
        </authorList>
    </citation>
    <scope>NUCLEOTIDE SEQUENCE [LARGE SCALE GENOMIC DNA]</scope>
    <source>
        <strain evidence="4">KIB-2018</strain>
        <tissue evidence="4">Leaf</tissue>
    </source>
</reference>
<feature type="domain" description="CCHC-type" evidence="3">
    <location>
        <begin position="229"/>
        <end position="243"/>
    </location>
</feature>